<accession>A0AB39W4Y3</accession>
<dbReference type="Pfam" id="PF20365">
    <property type="entry name" value="DUF6660"/>
    <property type="match status" value="1"/>
</dbReference>
<organism evidence="2">
    <name type="scientific">Flavobacterium sp. WC2409</name>
    <dbReference type="NCBI Taxonomy" id="3234139"/>
    <lineage>
        <taxon>Bacteria</taxon>
        <taxon>Pseudomonadati</taxon>
        <taxon>Bacteroidota</taxon>
        <taxon>Flavobacteriia</taxon>
        <taxon>Flavobacteriales</taxon>
        <taxon>Flavobacteriaceae</taxon>
        <taxon>Flavobacterium</taxon>
    </lineage>
</organism>
<feature type="chain" id="PRO_5044290614" evidence="1">
    <location>
        <begin position="22"/>
        <end position="105"/>
    </location>
</feature>
<dbReference type="InterPro" id="IPR046601">
    <property type="entry name" value="DUF6660"/>
</dbReference>
<dbReference type="AlphaFoldDB" id="A0AB39W4Y3"/>
<proteinExistence type="predicted"/>
<dbReference type="EMBL" id="CP165625">
    <property type="protein sequence ID" value="XDU96367.1"/>
    <property type="molecule type" value="Genomic_DNA"/>
</dbReference>
<reference evidence="2" key="1">
    <citation type="submission" date="2024-07" db="EMBL/GenBank/DDBJ databases">
        <authorList>
            <person name="Biller S.J."/>
        </authorList>
    </citation>
    <scope>NUCLEOTIDE SEQUENCE</scope>
    <source>
        <strain evidence="2">WC2409</strain>
    </source>
</reference>
<dbReference type="PROSITE" id="PS51257">
    <property type="entry name" value="PROKAR_LIPOPROTEIN"/>
    <property type="match status" value="1"/>
</dbReference>
<sequence length="105" mass="11753">MKLTNAILSIIILILSCMPCADMETVTSYNKATISMQSSQHQDKDACSPLCICSCCGCQGFDYNSIYVYNLFSVKTIIDKKVPEYKSIFTSNFFGSIWQPPQINV</sequence>
<evidence type="ECO:0000256" key="1">
    <source>
        <dbReference type="SAM" id="SignalP"/>
    </source>
</evidence>
<feature type="signal peptide" evidence="1">
    <location>
        <begin position="1"/>
        <end position="21"/>
    </location>
</feature>
<dbReference type="RefSeq" id="WP_369753575.1">
    <property type="nucleotide sequence ID" value="NZ_CP165625.1"/>
</dbReference>
<keyword evidence="1" id="KW-0732">Signal</keyword>
<protein>
    <submittedName>
        <fullName evidence="2">DUF6660 family protein</fullName>
    </submittedName>
</protein>
<name>A0AB39W4Y3_9FLAO</name>
<gene>
    <name evidence="2" type="ORF">AB3G34_04490</name>
</gene>
<evidence type="ECO:0000313" key="2">
    <source>
        <dbReference type="EMBL" id="XDU96367.1"/>
    </source>
</evidence>